<dbReference type="Gene3D" id="3.60.20.40">
    <property type="match status" value="1"/>
</dbReference>
<comment type="caution">
    <text evidence="3">The sequence shown here is derived from an EMBL/GenBank/DDBJ whole genome shotgun (WGS) entry which is preliminary data.</text>
</comment>
<feature type="active site" description="Nucleophile" evidence="1">
    <location>
        <position position="38"/>
    </location>
</feature>
<reference evidence="3" key="1">
    <citation type="journal article" date="2019" name="bioRxiv">
        <title>The Genome of the Zebra Mussel, Dreissena polymorpha: A Resource for Invasive Species Research.</title>
        <authorList>
            <person name="McCartney M.A."/>
            <person name="Auch B."/>
            <person name="Kono T."/>
            <person name="Mallez S."/>
            <person name="Zhang Y."/>
            <person name="Obille A."/>
            <person name="Becker A."/>
            <person name="Abrahante J.E."/>
            <person name="Garbe J."/>
            <person name="Badalamenti J.P."/>
            <person name="Herman A."/>
            <person name="Mangelson H."/>
            <person name="Liachko I."/>
            <person name="Sullivan S."/>
            <person name="Sone E.D."/>
            <person name="Koren S."/>
            <person name="Silverstein K.A.T."/>
            <person name="Beckman K.B."/>
            <person name="Gohl D.M."/>
        </authorList>
    </citation>
    <scope>NUCLEOTIDE SEQUENCE</scope>
    <source>
        <strain evidence="3">Duluth1</strain>
        <tissue evidence="3">Whole animal</tissue>
    </source>
</reference>
<dbReference type="InterPro" id="IPR029055">
    <property type="entry name" value="Ntn_hydrolases_N"/>
</dbReference>
<dbReference type="EMBL" id="JAIWYP010000004">
    <property type="protein sequence ID" value="KAH3836666.1"/>
    <property type="molecule type" value="Genomic_DNA"/>
</dbReference>
<dbReference type="PANTHER" id="PTHR11686">
    <property type="entry name" value="GAMMA GLUTAMYL TRANSPEPTIDASE"/>
    <property type="match status" value="1"/>
</dbReference>
<protein>
    <submittedName>
        <fullName evidence="3">Uncharacterized protein</fullName>
    </submittedName>
</protein>
<evidence type="ECO:0000256" key="2">
    <source>
        <dbReference type="PIRSR" id="PIRSR600101-2"/>
    </source>
</evidence>
<keyword evidence="4" id="KW-1185">Reference proteome</keyword>
<evidence type="ECO:0000256" key="1">
    <source>
        <dbReference type="PIRSR" id="PIRSR600101-1"/>
    </source>
</evidence>
<dbReference type="Proteomes" id="UP000828390">
    <property type="component" value="Unassembled WGS sequence"/>
</dbReference>
<proteinExistence type="predicted"/>
<accession>A0A9D4KCC7</accession>
<feature type="binding site" evidence="2">
    <location>
        <begin position="56"/>
        <end position="58"/>
    </location>
    <ligand>
        <name>L-glutamate</name>
        <dbReference type="ChEBI" id="CHEBI:29985"/>
    </ligand>
</feature>
<name>A0A9D4KCC7_DREPO</name>
<dbReference type="GO" id="GO:0036374">
    <property type="term" value="F:glutathione hydrolase activity"/>
    <property type="evidence" value="ECO:0007669"/>
    <property type="project" value="InterPro"/>
</dbReference>
<sequence length="60" mass="6618">MTDPSFGYARRQQINDTRTFGSDYYHPIVDSAWEDHGTSHLSVLASNGDAVSITSTINTL</sequence>
<dbReference type="InterPro" id="IPR043137">
    <property type="entry name" value="GGT_ssub_C"/>
</dbReference>
<dbReference type="PANTHER" id="PTHR11686:SF9">
    <property type="entry name" value="RE13973P"/>
    <property type="match status" value="1"/>
</dbReference>
<evidence type="ECO:0000313" key="4">
    <source>
        <dbReference type="Proteomes" id="UP000828390"/>
    </source>
</evidence>
<gene>
    <name evidence="3" type="ORF">DPMN_110037</name>
</gene>
<dbReference type="GO" id="GO:0005886">
    <property type="term" value="C:plasma membrane"/>
    <property type="evidence" value="ECO:0007669"/>
    <property type="project" value="TreeGrafter"/>
</dbReference>
<evidence type="ECO:0000313" key="3">
    <source>
        <dbReference type="EMBL" id="KAH3836666.1"/>
    </source>
</evidence>
<dbReference type="GO" id="GO:0006751">
    <property type="term" value="P:glutathione catabolic process"/>
    <property type="evidence" value="ECO:0007669"/>
    <property type="project" value="InterPro"/>
</dbReference>
<dbReference type="InterPro" id="IPR000101">
    <property type="entry name" value="GGT_peptidase"/>
</dbReference>
<dbReference type="SUPFAM" id="SSF56235">
    <property type="entry name" value="N-terminal nucleophile aminohydrolases (Ntn hydrolases)"/>
    <property type="match status" value="1"/>
</dbReference>
<reference evidence="3" key="2">
    <citation type="submission" date="2020-11" db="EMBL/GenBank/DDBJ databases">
        <authorList>
            <person name="McCartney M.A."/>
            <person name="Auch B."/>
            <person name="Kono T."/>
            <person name="Mallez S."/>
            <person name="Becker A."/>
            <person name="Gohl D.M."/>
            <person name="Silverstein K.A.T."/>
            <person name="Koren S."/>
            <person name="Bechman K.B."/>
            <person name="Herman A."/>
            <person name="Abrahante J.E."/>
            <person name="Garbe J."/>
        </authorList>
    </citation>
    <scope>NUCLEOTIDE SEQUENCE</scope>
    <source>
        <strain evidence="3">Duluth1</strain>
        <tissue evidence="3">Whole animal</tissue>
    </source>
</reference>
<dbReference type="AlphaFoldDB" id="A0A9D4KCC7"/>
<organism evidence="3 4">
    <name type="scientific">Dreissena polymorpha</name>
    <name type="common">Zebra mussel</name>
    <name type="synonym">Mytilus polymorpha</name>
    <dbReference type="NCBI Taxonomy" id="45954"/>
    <lineage>
        <taxon>Eukaryota</taxon>
        <taxon>Metazoa</taxon>
        <taxon>Spiralia</taxon>
        <taxon>Lophotrochozoa</taxon>
        <taxon>Mollusca</taxon>
        <taxon>Bivalvia</taxon>
        <taxon>Autobranchia</taxon>
        <taxon>Heteroconchia</taxon>
        <taxon>Euheterodonta</taxon>
        <taxon>Imparidentia</taxon>
        <taxon>Neoheterodontei</taxon>
        <taxon>Myida</taxon>
        <taxon>Dreissenoidea</taxon>
        <taxon>Dreissenidae</taxon>
        <taxon>Dreissena</taxon>
    </lineage>
</organism>
<dbReference type="Pfam" id="PF01019">
    <property type="entry name" value="G_glu_transpept"/>
    <property type="match status" value="1"/>
</dbReference>